<name>A0A7X0MJF4_9SPHI</name>
<feature type="signal peptide" evidence="1">
    <location>
        <begin position="1"/>
        <end position="21"/>
    </location>
</feature>
<dbReference type="Proteomes" id="UP000521017">
    <property type="component" value="Unassembled WGS sequence"/>
</dbReference>
<dbReference type="AlphaFoldDB" id="A0A7X0MJF4"/>
<keyword evidence="1" id="KW-0732">Signal</keyword>
<protein>
    <recommendedName>
        <fullName evidence="4">FAS1 domain-containing protein</fullName>
    </recommendedName>
</protein>
<comment type="caution">
    <text evidence="2">The sequence shown here is derived from an EMBL/GenBank/DDBJ whole genome shotgun (WGS) entry which is preliminary data.</text>
</comment>
<evidence type="ECO:0000256" key="1">
    <source>
        <dbReference type="SAM" id="SignalP"/>
    </source>
</evidence>
<dbReference type="EMBL" id="JACHCC010000009">
    <property type="protein sequence ID" value="MBB6501422.1"/>
    <property type="molecule type" value="Genomic_DNA"/>
</dbReference>
<gene>
    <name evidence="2" type="ORF">HDF25_003589</name>
</gene>
<feature type="chain" id="PRO_5031138377" description="FAS1 domain-containing protein" evidence="1">
    <location>
        <begin position="22"/>
        <end position="235"/>
    </location>
</feature>
<dbReference type="SUPFAM" id="SSF82153">
    <property type="entry name" value="FAS1 domain"/>
    <property type="match status" value="1"/>
</dbReference>
<accession>A0A7X0MJF4</accession>
<organism evidence="2 3">
    <name type="scientific">Pedobacter cryoconitis</name>
    <dbReference type="NCBI Taxonomy" id="188932"/>
    <lineage>
        <taxon>Bacteria</taxon>
        <taxon>Pseudomonadati</taxon>
        <taxon>Bacteroidota</taxon>
        <taxon>Sphingobacteriia</taxon>
        <taxon>Sphingobacteriales</taxon>
        <taxon>Sphingobacteriaceae</taxon>
        <taxon>Pedobacter</taxon>
    </lineage>
</organism>
<sequence length="235" mass="26395">MKKMKCNIYITAILLVLFGSACKKSAIIDGGLSKEKVDMTTYDFLKTNPRQMFDTTLLIIDKAGMKDVINSPGTFFVPNNYAINNFLNAKRDEARKQDERLNYTLDSLFKYFSPQMLRDSMGIYFFPQKITRDGLNSIGASYQSVTKGESLDVSLEEANQYTIPGIITNKPQYIYLNKILGAKDILAGDGLTKVDPSGDPKLLDIKTLCQTTGIITNTGVVHVLENKHIWTFKHL</sequence>
<dbReference type="Gene3D" id="2.30.180.10">
    <property type="entry name" value="FAS1 domain"/>
    <property type="match status" value="1"/>
</dbReference>
<dbReference type="InterPro" id="IPR036378">
    <property type="entry name" value="FAS1_dom_sf"/>
</dbReference>
<evidence type="ECO:0008006" key="4">
    <source>
        <dbReference type="Google" id="ProtNLM"/>
    </source>
</evidence>
<dbReference type="RefSeq" id="WP_260409401.1">
    <property type="nucleotide sequence ID" value="NZ_JACHCC010000009.1"/>
</dbReference>
<evidence type="ECO:0000313" key="2">
    <source>
        <dbReference type="EMBL" id="MBB6501422.1"/>
    </source>
</evidence>
<evidence type="ECO:0000313" key="3">
    <source>
        <dbReference type="Proteomes" id="UP000521017"/>
    </source>
</evidence>
<dbReference type="PROSITE" id="PS51257">
    <property type="entry name" value="PROKAR_LIPOPROTEIN"/>
    <property type="match status" value="1"/>
</dbReference>
<reference evidence="2 3" key="1">
    <citation type="submission" date="2020-08" db="EMBL/GenBank/DDBJ databases">
        <title>Genomic Encyclopedia of Type Strains, Phase IV (KMG-V): Genome sequencing to study the core and pangenomes of soil and plant-associated prokaryotes.</title>
        <authorList>
            <person name="Whitman W."/>
        </authorList>
    </citation>
    <scope>NUCLEOTIDE SEQUENCE [LARGE SCALE GENOMIC DNA]</scope>
    <source>
        <strain evidence="2 3">M2T3</strain>
    </source>
</reference>
<proteinExistence type="predicted"/>